<dbReference type="PANTHER" id="PTHR43114:SF6">
    <property type="entry name" value="ADENINE DEAMINASE"/>
    <property type="match status" value="1"/>
</dbReference>
<dbReference type="PANTHER" id="PTHR43114">
    <property type="entry name" value="ADENINE DEAMINASE"/>
    <property type="match status" value="1"/>
</dbReference>
<dbReference type="GO" id="GO:0006146">
    <property type="term" value="P:adenine catabolic process"/>
    <property type="evidence" value="ECO:0007669"/>
    <property type="project" value="InterPro"/>
</dbReference>
<dbReference type="Pfam" id="PF04235">
    <property type="entry name" value="DUF418"/>
    <property type="match status" value="1"/>
</dbReference>
<name>A0A1Y5I4Y9_OSTTA</name>
<evidence type="ECO:0000256" key="2">
    <source>
        <dbReference type="ARBA" id="ARBA00022723"/>
    </source>
</evidence>
<dbReference type="GO" id="GO:0005829">
    <property type="term" value="C:cytosol"/>
    <property type="evidence" value="ECO:0007669"/>
    <property type="project" value="TreeGrafter"/>
</dbReference>
<dbReference type="NCBIfam" id="NF006850">
    <property type="entry name" value="PRK09358.1-6"/>
    <property type="match status" value="1"/>
</dbReference>
<accession>A0A1Y5I4Y9</accession>
<reference evidence="9" key="1">
    <citation type="submission" date="2017-04" db="EMBL/GenBank/DDBJ databases">
        <title>Population genomics of picophytoplankton unveils novel chromosome hypervariability.</title>
        <authorList>
            <consortium name="DOE Joint Genome Institute"/>
            <person name="Blanc-Mathieu R."/>
            <person name="Krasovec M."/>
            <person name="Hebrard M."/>
            <person name="Yau S."/>
            <person name="Desgranges E."/>
            <person name="Martin J."/>
            <person name="Schackwitz W."/>
            <person name="Kuo A."/>
            <person name="Salin G."/>
            <person name="Donnadieu C."/>
            <person name="Desdevises Y."/>
            <person name="Sanchez-Ferandin S."/>
            <person name="Moreau H."/>
            <person name="Rivals E."/>
            <person name="Grigoriev I.V."/>
            <person name="Grimsley N."/>
            <person name="Eyre-Walker A."/>
            <person name="Piganeau G."/>
        </authorList>
    </citation>
    <scope>NUCLEOTIDE SEQUENCE [LARGE SCALE GENOMIC DNA]</scope>
    <source>
        <strain evidence="9">RCC 1115</strain>
    </source>
</reference>
<proteinExistence type="inferred from homology"/>
<dbReference type="InterPro" id="IPR006330">
    <property type="entry name" value="Ado/ade_deaminase"/>
</dbReference>
<organism evidence="9">
    <name type="scientific">Ostreococcus tauri</name>
    <name type="common">Marine green alga</name>
    <dbReference type="NCBI Taxonomy" id="70448"/>
    <lineage>
        <taxon>Eukaryota</taxon>
        <taxon>Viridiplantae</taxon>
        <taxon>Chlorophyta</taxon>
        <taxon>Mamiellophyceae</taxon>
        <taxon>Mamiellales</taxon>
        <taxon>Bathycoccaceae</taxon>
        <taxon>Ostreococcus</taxon>
    </lineage>
</organism>
<dbReference type="NCBIfam" id="TIGR01430">
    <property type="entry name" value="aden_deam"/>
    <property type="match status" value="1"/>
</dbReference>
<sequence>MMYLGVTFAPEEMVAVTEEFAVADAKALEIFGSTGFAETAAYRVSEYLSGFPFMILFQGFGAFAFFLFGLAAVRSGIIARASAPIWKPARRFALPVGLLLSSAGGWLLVDSHGMTDPRMLLGLVLVTIGSPFSTFGYLGVIAKWAEGTPGPVTVFFARGGTSSLTAYLMQGLIFSLLFTAYGFGYFASLTAAQTIGVAFLTALFSVAFVSLWRVKFQRGPMEAILRNWTYLGARQFRTGDDDGAGRAQSDRYSVQTLEEAKAAYDFNNLQEFLDLYYQGMNVLRTEQDFHDMTFAYLKRAKEDNVVHVEMFFDPQAHTERGVAFGTVADGIISALKRGEEELGITSELIMSFLRHLSEEDGFALLEESAPWHDHFVGVGLDSSEVGHPPSKFQKLFARCRELGFKLCLHAGEEGPPEYVREALLDIGADRIDHGNRAMEDAALIAVLRDTQTPLTNCPLSNLSLCVLDDLRKSPVKRQLEEGLLVCVNSDDPAYFGGYIGQNYEAITEALDLSADQIVQLARNSFTGSFLSDADKSRHLSEIDRVRDS</sequence>
<feature type="transmembrane region" description="Helical" evidence="6">
    <location>
        <begin position="121"/>
        <end position="145"/>
    </location>
</feature>
<feature type="domain" description="Adenosine deaminase" evidence="7">
    <location>
        <begin position="255"/>
        <end position="544"/>
    </location>
</feature>
<gene>
    <name evidence="9" type="ORF">BE221DRAFT_200779</name>
</gene>
<keyword evidence="6" id="KW-0472">Membrane</keyword>
<dbReference type="InterPro" id="IPR001365">
    <property type="entry name" value="A_deaminase_dom"/>
</dbReference>
<dbReference type="GO" id="GO:0043103">
    <property type="term" value="P:hypoxanthine salvage"/>
    <property type="evidence" value="ECO:0007669"/>
    <property type="project" value="TreeGrafter"/>
</dbReference>
<feature type="transmembrane region" description="Helical" evidence="6">
    <location>
        <begin position="166"/>
        <end position="186"/>
    </location>
</feature>
<evidence type="ECO:0000256" key="6">
    <source>
        <dbReference type="SAM" id="Phobius"/>
    </source>
</evidence>
<dbReference type="CDD" id="cd01320">
    <property type="entry name" value="ADA"/>
    <property type="match status" value="1"/>
</dbReference>
<evidence type="ECO:0000313" key="9">
    <source>
        <dbReference type="EMBL" id="OUS44578.1"/>
    </source>
</evidence>
<keyword evidence="4" id="KW-0862">Zinc</keyword>
<evidence type="ECO:0000256" key="1">
    <source>
        <dbReference type="ARBA" id="ARBA00001947"/>
    </source>
</evidence>
<evidence type="ECO:0000256" key="5">
    <source>
        <dbReference type="ARBA" id="ARBA00023080"/>
    </source>
</evidence>
<evidence type="ECO:0000256" key="3">
    <source>
        <dbReference type="ARBA" id="ARBA00022801"/>
    </source>
</evidence>
<protein>
    <submittedName>
        <fullName evidence="9">Uncharacterized protein</fullName>
    </submittedName>
</protein>
<feature type="transmembrane region" description="Helical" evidence="6">
    <location>
        <begin position="92"/>
        <end position="109"/>
    </location>
</feature>
<dbReference type="EMBL" id="KZ155813">
    <property type="protein sequence ID" value="OUS44578.1"/>
    <property type="molecule type" value="Genomic_DNA"/>
</dbReference>
<evidence type="ECO:0000259" key="7">
    <source>
        <dbReference type="Pfam" id="PF00962"/>
    </source>
</evidence>
<dbReference type="HAMAP" id="MF_01962">
    <property type="entry name" value="Adenine_deaminase"/>
    <property type="match status" value="1"/>
</dbReference>
<dbReference type="GO" id="GO:0046872">
    <property type="term" value="F:metal ion binding"/>
    <property type="evidence" value="ECO:0007669"/>
    <property type="project" value="UniProtKB-KW"/>
</dbReference>
<feature type="transmembrane region" description="Helical" evidence="6">
    <location>
        <begin position="192"/>
        <end position="212"/>
    </location>
</feature>
<keyword evidence="3" id="KW-0378">Hydrolase</keyword>
<dbReference type="InterPro" id="IPR032466">
    <property type="entry name" value="Metal_Hydrolase"/>
</dbReference>
<dbReference type="SUPFAM" id="SSF51556">
    <property type="entry name" value="Metallo-dependent hydrolases"/>
    <property type="match status" value="1"/>
</dbReference>
<keyword evidence="5" id="KW-0546">Nucleotide metabolism</keyword>
<dbReference type="GO" id="GO:0000034">
    <property type="term" value="F:adenine deaminase activity"/>
    <property type="evidence" value="ECO:0007669"/>
    <property type="project" value="InterPro"/>
</dbReference>
<feature type="domain" description="DUF418" evidence="8">
    <location>
        <begin position="73"/>
        <end position="231"/>
    </location>
</feature>
<dbReference type="Gene3D" id="3.20.20.140">
    <property type="entry name" value="Metal-dependent hydrolases"/>
    <property type="match status" value="1"/>
</dbReference>
<dbReference type="GO" id="GO:0009117">
    <property type="term" value="P:nucleotide metabolic process"/>
    <property type="evidence" value="ECO:0007669"/>
    <property type="project" value="UniProtKB-KW"/>
</dbReference>
<dbReference type="Pfam" id="PF00962">
    <property type="entry name" value="A_deaminase"/>
    <property type="match status" value="1"/>
</dbReference>
<evidence type="ECO:0000256" key="4">
    <source>
        <dbReference type="ARBA" id="ARBA00022833"/>
    </source>
</evidence>
<dbReference type="InterPro" id="IPR028892">
    <property type="entry name" value="ADE"/>
</dbReference>
<keyword evidence="6" id="KW-0812">Transmembrane</keyword>
<dbReference type="AlphaFoldDB" id="A0A1Y5I4Y9"/>
<dbReference type="InterPro" id="IPR007349">
    <property type="entry name" value="DUF418"/>
</dbReference>
<keyword evidence="6" id="KW-1133">Transmembrane helix</keyword>
<evidence type="ECO:0000259" key="8">
    <source>
        <dbReference type="Pfam" id="PF04235"/>
    </source>
</evidence>
<dbReference type="Proteomes" id="UP000195557">
    <property type="component" value="Unassembled WGS sequence"/>
</dbReference>
<keyword evidence="2" id="KW-0479">Metal-binding</keyword>
<feature type="transmembrane region" description="Helical" evidence="6">
    <location>
        <begin position="51"/>
        <end position="71"/>
    </location>
</feature>
<comment type="cofactor">
    <cofactor evidence="1">
        <name>Zn(2+)</name>
        <dbReference type="ChEBI" id="CHEBI:29105"/>
    </cofactor>
</comment>